<dbReference type="SMART" id="SM01008">
    <property type="entry name" value="Ald_Xan_dh_C"/>
    <property type="match status" value="1"/>
</dbReference>
<dbReference type="PIRSF" id="PIRSF036389">
    <property type="entry name" value="IOR_B"/>
    <property type="match status" value="1"/>
</dbReference>
<dbReference type="PANTHER" id="PTHR47495">
    <property type="entry name" value="ALDEHYDE DEHYDROGENASE"/>
    <property type="match status" value="1"/>
</dbReference>
<feature type="domain" description="Aldehyde oxidase/xanthine dehydrogenase a/b hammerhead" evidence="1">
    <location>
        <begin position="212"/>
        <end position="298"/>
    </location>
</feature>
<reference evidence="2 3" key="1">
    <citation type="submission" date="2014-11" db="EMBL/GenBank/DDBJ databases">
        <title>Genome sequence of Flavihumibacter solisilvae 3-3.</title>
        <authorList>
            <person name="Zhou G."/>
            <person name="Li M."/>
            <person name="Wang G."/>
        </authorList>
    </citation>
    <scope>NUCLEOTIDE SEQUENCE [LARGE SCALE GENOMIC DNA]</scope>
    <source>
        <strain evidence="2 3">3-3</strain>
    </source>
</reference>
<dbReference type="InterPro" id="IPR008274">
    <property type="entry name" value="AldOxase/xan_DH_MoCoBD1"/>
</dbReference>
<dbReference type="SUPFAM" id="SSF56003">
    <property type="entry name" value="Molybdenum cofactor-binding domain"/>
    <property type="match status" value="2"/>
</dbReference>
<evidence type="ECO:0000313" key="3">
    <source>
        <dbReference type="Proteomes" id="UP000031408"/>
    </source>
</evidence>
<dbReference type="Proteomes" id="UP000031408">
    <property type="component" value="Unassembled WGS sequence"/>
</dbReference>
<dbReference type="STRING" id="1349421.OI18_16020"/>
<dbReference type="GO" id="GO:0016491">
    <property type="term" value="F:oxidoreductase activity"/>
    <property type="evidence" value="ECO:0007669"/>
    <property type="project" value="InterPro"/>
</dbReference>
<dbReference type="InterPro" id="IPR006311">
    <property type="entry name" value="TAT_signal"/>
</dbReference>
<gene>
    <name evidence="2" type="ORF">OI18_16020</name>
</gene>
<accession>A0A0C1L239</accession>
<name>A0A0C1L239_9BACT</name>
<dbReference type="EMBL" id="JSVC01000018">
    <property type="protein sequence ID" value="KIC93666.1"/>
    <property type="molecule type" value="Genomic_DNA"/>
</dbReference>
<dbReference type="AlphaFoldDB" id="A0A0C1L239"/>
<dbReference type="RefSeq" id="WP_039141593.1">
    <property type="nucleotide sequence ID" value="NZ_JSVC01000018.1"/>
</dbReference>
<keyword evidence="3" id="KW-1185">Reference proteome</keyword>
<proteinExistence type="predicted"/>
<dbReference type="InterPro" id="IPR052516">
    <property type="entry name" value="N-heterocyclic_Hydroxylase"/>
</dbReference>
<sequence>MQNPPNKFSRRNFIRMSGLTGASLTVGFFMPAAAKGIPELFTAGDAIEQGVELSAWVSIDKNGLVTIMSHRAEMGQGAYQAIPQIVAEELEVELDKVKVAFAPGHQTKWGSQITGGSSTVRGGFKNMLRAGAAARQMLVIAAAAKWNTAFDECYAEKGFVIHRPTGRKFGYGELVENAAKLKPQTGVKLKERKDYKIIGKPLPRLDTPAKLNGTAVFGIDHRLPGLVYAVVERCPTFHGKIKSVDDKAARASAGVKDVIRVQMPVFAGTREGVAVIADNVWNALKARKLLKVEWDETGIDPVDTEQLYDRMRKDLAKPGLTQRQLGDSERVIGKAEKKVEVVYETPYESHSAMEPLNCTAHYTDEKIEVWGPIQGPDWIQTDLADRFKIPADKVIVNMTFLGGGFGRKAFTDYTTEAVTISKAIKAPVQVVWTREDDMTQGPFRPGAVYGCQASIANGRVNAMQIKMAAQNMDHQWAPIPDKGEYNRSTTEGFPEAYFDMIPHYRFADIPTEAAIPVMWWRSVYSSTNAFAFESFWDELAIAAGKDPLEFRKMHIPGDKERYHALLNKLDEVSGWSKRGKNEGWGLAIAECFASIVGEVVKVSKNPSGGVKIDKVYTVMDCGWYVNPDIIRQQVEGSIIMGLGAAAVHATNFKAGRAVETNFHQYRMPRISDTPEIEVHIMENEEKPGGVGEPSLPPFAPALCNAIFDLTGTRVRKLPFDLKKLG</sequence>
<dbReference type="InterPro" id="IPR037165">
    <property type="entry name" value="AldOxase/xan_DH_Mopterin-bd_sf"/>
</dbReference>
<organism evidence="2 3">
    <name type="scientific">Flavihumibacter solisilvae</name>
    <dbReference type="NCBI Taxonomy" id="1349421"/>
    <lineage>
        <taxon>Bacteria</taxon>
        <taxon>Pseudomonadati</taxon>
        <taxon>Bacteroidota</taxon>
        <taxon>Chitinophagia</taxon>
        <taxon>Chitinophagales</taxon>
        <taxon>Chitinophagaceae</taxon>
        <taxon>Flavihumibacter</taxon>
    </lineage>
</organism>
<dbReference type="InterPro" id="IPR012368">
    <property type="entry name" value="OxRdtase_Mopterin-bd_su_IorB"/>
</dbReference>
<dbReference type="InterPro" id="IPR000674">
    <property type="entry name" value="Ald_Oxase/Xan_DH_a/b"/>
</dbReference>
<dbReference type="Pfam" id="PF20256">
    <property type="entry name" value="MoCoBD_2"/>
    <property type="match status" value="2"/>
</dbReference>
<protein>
    <submittedName>
        <fullName evidence="2">Xanthine dehydrogenase</fullName>
    </submittedName>
</protein>
<dbReference type="Gene3D" id="3.90.1170.50">
    <property type="entry name" value="Aldehyde oxidase/xanthine dehydrogenase, a/b hammerhead"/>
    <property type="match status" value="1"/>
</dbReference>
<dbReference type="Pfam" id="PF02738">
    <property type="entry name" value="MoCoBD_1"/>
    <property type="match status" value="1"/>
</dbReference>
<evidence type="ECO:0000313" key="2">
    <source>
        <dbReference type="EMBL" id="KIC93666.1"/>
    </source>
</evidence>
<dbReference type="PROSITE" id="PS51318">
    <property type="entry name" value="TAT"/>
    <property type="match status" value="1"/>
</dbReference>
<dbReference type="InterPro" id="IPR046867">
    <property type="entry name" value="AldOxase/xan_DH_MoCoBD2"/>
</dbReference>
<dbReference type="OrthoDB" id="9767994at2"/>
<evidence type="ECO:0000259" key="1">
    <source>
        <dbReference type="SMART" id="SM01008"/>
    </source>
</evidence>
<dbReference type="Gene3D" id="3.30.365.10">
    <property type="entry name" value="Aldehyde oxidase/xanthine dehydrogenase, molybdopterin binding domain"/>
    <property type="match status" value="4"/>
</dbReference>
<dbReference type="PANTHER" id="PTHR47495:SF2">
    <property type="entry name" value="ALDEHYDE DEHYDROGENASE"/>
    <property type="match status" value="1"/>
</dbReference>
<comment type="caution">
    <text evidence="2">The sequence shown here is derived from an EMBL/GenBank/DDBJ whole genome shotgun (WGS) entry which is preliminary data.</text>
</comment>